<dbReference type="InterPro" id="IPR029063">
    <property type="entry name" value="SAM-dependent_MTases_sf"/>
</dbReference>
<evidence type="ECO:0000259" key="1">
    <source>
        <dbReference type="Pfam" id="PF13649"/>
    </source>
</evidence>
<dbReference type="RefSeq" id="XP_013394016.1">
    <property type="nucleotide sequence ID" value="XM_013538562.2"/>
</dbReference>
<dbReference type="AlphaFoldDB" id="A0A1S3I828"/>
<dbReference type="InterPro" id="IPR041698">
    <property type="entry name" value="Methyltransf_25"/>
</dbReference>
<dbReference type="Pfam" id="PF13649">
    <property type="entry name" value="Methyltransf_25"/>
    <property type="match status" value="1"/>
</dbReference>
<accession>A0A1S3I828</accession>
<dbReference type="OrthoDB" id="2019266at2759"/>
<dbReference type="KEGG" id="lak:106161567"/>
<dbReference type="InParanoid" id="A0A1S3I828"/>
<dbReference type="Gene3D" id="3.40.50.150">
    <property type="entry name" value="Vaccinia Virus protein VP39"/>
    <property type="match status" value="1"/>
</dbReference>
<dbReference type="Proteomes" id="UP000085678">
    <property type="component" value="Unplaced"/>
</dbReference>
<proteinExistence type="predicted"/>
<dbReference type="GeneID" id="106161567"/>
<keyword evidence="2" id="KW-1185">Reference proteome</keyword>
<evidence type="ECO:0000313" key="3">
    <source>
        <dbReference type="RefSeq" id="XP_013394016.1"/>
    </source>
</evidence>
<gene>
    <name evidence="3" type="primary">LOC106161567</name>
</gene>
<reference evidence="3" key="1">
    <citation type="submission" date="2025-08" db="UniProtKB">
        <authorList>
            <consortium name="RefSeq"/>
        </authorList>
    </citation>
    <scope>IDENTIFICATION</scope>
    <source>
        <tissue evidence="3">Gonads</tissue>
    </source>
</reference>
<dbReference type="STRING" id="7574.A0A1S3I828"/>
<name>A0A1S3I828_LINAN</name>
<dbReference type="SUPFAM" id="SSF53335">
    <property type="entry name" value="S-adenosyl-L-methionine-dependent methyltransferases"/>
    <property type="match status" value="1"/>
</dbReference>
<protein>
    <submittedName>
        <fullName evidence="3">Uncharacterized protein LOC106161567</fullName>
    </submittedName>
</protein>
<organism evidence="2 3">
    <name type="scientific">Lingula anatina</name>
    <name type="common">Brachiopod</name>
    <name type="synonym">Lingula unguis</name>
    <dbReference type="NCBI Taxonomy" id="7574"/>
    <lineage>
        <taxon>Eukaryota</taxon>
        <taxon>Metazoa</taxon>
        <taxon>Spiralia</taxon>
        <taxon>Lophotrochozoa</taxon>
        <taxon>Brachiopoda</taxon>
        <taxon>Linguliformea</taxon>
        <taxon>Lingulata</taxon>
        <taxon>Lingulida</taxon>
        <taxon>Linguloidea</taxon>
        <taxon>Lingulidae</taxon>
        <taxon>Lingula</taxon>
    </lineage>
</organism>
<dbReference type="CDD" id="cd02440">
    <property type="entry name" value="AdoMet_MTases"/>
    <property type="match status" value="1"/>
</dbReference>
<evidence type="ECO:0000313" key="2">
    <source>
        <dbReference type="Proteomes" id="UP000085678"/>
    </source>
</evidence>
<sequence length="218" mass="24007">MTSADAKKDRQLVDSITTPGITAEQVMDMYKSWANSYDQSMIKVQSKAPIFAAQVVKDVLGDDRKALILDAGAGTGRVGKELQSAGFTNIDALDGCQDMLDVAKEKGIYKKYICAYLGPDKLDIPTAHYTCTVCVGTIIPGHATAACLPELIRITKPGGHVIIATREVHLPHVGHEGKSFDDWLQIHEDDKLWRKLERKRVPEYQGGFAGIVYTYQIL</sequence>
<feature type="domain" description="Methyltransferase" evidence="1">
    <location>
        <begin position="68"/>
        <end position="159"/>
    </location>
</feature>